<keyword evidence="4" id="KW-0067">ATP-binding</keyword>
<proteinExistence type="predicted"/>
<protein>
    <submittedName>
        <fullName evidence="8">Putative selenophosphate synthetase</fullName>
    </submittedName>
</protein>
<dbReference type="Gene3D" id="3.90.650.10">
    <property type="entry name" value="PurM-like C-terminal domain"/>
    <property type="match status" value="1"/>
</dbReference>
<evidence type="ECO:0000256" key="2">
    <source>
        <dbReference type="ARBA" id="ARBA00022741"/>
    </source>
</evidence>
<evidence type="ECO:0000259" key="6">
    <source>
        <dbReference type="Pfam" id="PF00586"/>
    </source>
</evidence>
<dbReference type="SUPFAM" id="SSF56042">
    <property type="entry name" value="PurM C-terminal domain-like"/>
    <property type="match status" value="1"/>
</dbReference>
<dbReference type="FunFam" id="3.90.650.10:FF:000010">
    <property type="entry name" value="Selenide, water dikinase"/>
    <property type="match status" value="1"/>
</dbReference>
<dbReference type="AlphaFoldDB" id="A0A1L8DLH2"/>
<dbReference type="InterPro" id="IPR010918">
    <property type="entry name" value="PurM-like_C_dom"/>
</dbReference>
<sequence length="308" mass="33351">MDSAVIPLGRHNLSLVQSVDFFYPLIDDPVMMGRIAFANMASDIYATGVMTLDKVTMICSCPDAFSTKERDVIIPLLIRGFQEAAQEAGCTASVGGIATNPWCILGGVATSVCHPNEIILPINASSGDLLVLTKPLGTQLATNAYHWMLDDAESWKKLKEHITEGDVQQTYLTAIDHMAFLNKSAAELMHKYSAHAATDITGFGLAGHAKNLLQFQKIPLKFIIHTLPIIKNVHHMAEILGRQGKLLAGQAVETSGGLLICLPAQKAEAFCEEFQEKTSRDAWIVGSVEASASPCLEILKDSCKIIDS</sequence>
<name>A0A1L8DLH2_9DIPT</name>
<dbReference type="PANTHER" id="PTHR10256:SF0">
    <property type="entry name" value="INACTIVE SELENIDE, WATER DIKINASE-LIKE PROTEIN-RELATED"/>
    <property type="match status" value="1"/>
</dbReference>
<dbReference type="InterPro" id="IPR036921">
    <property type="entry name" value="PurM-like_N_sf"/>
</dbReference>
<dbReference type="Gene3D" id="3.30.1330.10">
    <property type="entry name" value="PurM-like, N-terminal domain"/>
    <property type="match status" value="1"/>
</dbReference>
<dbReference type="PANTHER" id="PTHR10256">
    <property type="entry name" value="SELENIDE, WATER DIKINASE"/>
    <property type="match status" value="1"/>
</dbReference>
<keyword evidence="5" id="KW-0711">Selenium</keyword>
<dbReference type="SUPFAM" id="SSF55326">
    <property type="entry name" value="PurM N-terminal domain-like"/>
    <property type="match status" value="1"/>
</dbReference>
<feature type="domain" description="PurM-like C-terminal" evidence="7">
    <location>
        <begin position="126"/>
        <end position="292"/>
    </location>
</feature>
<dbReference type="InterPro" id="IPR036676">
    <property type="entry name" value="PurM-like_C_sf"/>
</dbReference>
<dbReference type="EMBL" id="GFDF01006823">
    <property type="protein sequence ID" value="JAV07261.1"/>
    <property type="molecule type" value="Transcribed_RNA"/>
</dbReference>
<evidence type="ECO:0000313" key="8">
    <source>
        <dbReference type="EMBL" id="JAV07261.1"/>
    </source>
</evidence>
<keyword evidence="2" id="KW-0547">Nucleotide-binding</keyword>
<evidence type="ECO:0000256" key="4">
    <source>
        <dbReference type="ARBA" id="ARBA00022840"/>
    </source>
</evidence>
<dbReference type="InterPro" id="IPR004536">
    <property type="entry name" value="SPS/SelD"/>
</dbReference>
<dbReference type="GO" id="GO:0004756">
    <property type="term" value="F:selenide, water dikinase activity"/>
    <property type="evidence" value="ECO:0007669"/>
    <property type="project" value="TreeGrafter"/>
</dbReference>
<dbReference type="GO" id="GO:0005524">
    <property type="term" value="F:ATP binding"/>
    <property type="evidence" value="ECO:0007669"/>
    <property type="project" value="UniProtKB-KW"/>
</dbReference>
<accession>A0A1L8DLH2</accession>
<feature type="domain" description="PurM-like N-terminal" evidence="6">
    <location>
        <begin position="2"/>
        <end position="99"/>
    </location>
</feature>
<dbReference type="InterPro" id="IPR016188">
    <property type="entry name" value="PurM-like_N"/>
</dbReference>
<organism evidence="8">
    <name type="scientific">Nyssomyia neivai</name>
    <dbReference type="NCBI Taxonomy" id="330878"/>
    <lineage>
        <taxon>Eukaryota</taxon>
        <taxon>Metazoa</taxon>
        <taxon>Ecdysozoa</taxon>
        <taxon>Arthropoda</taxon>
        <taxon>Hexapoda</taxon>
        <taxon>Insecta</taxon>
        <taxon>Pterygota</taxon>
        <taxon>Neoptera</taxon>
        <taxon>Endopterygota</taxon>
        <taxon>Diptera</taxon>
        <taxon>Nematocera</taxon>
        <taxon>Psychodoidea</taxon>
        <taxon>Psychodidae</taxon>
        <taxon>Nyssomyia</taxon>
    </lineage>
</organism>
<dbReference type="GO" id="GO:0016260">
    <property type="term" value="P:selenocysteine biosynthetic process"/>
    <property type="evidence" value="ECO:0007669"/>
    <property type="project" value="TreeGrafter"/>
</dbReference>
<evidence type="ECO:0000256" key="3">
    <source>
        <dbReference type="ARBA" id="ARBA00022777"/>
    </source>
</evidence>
<dbReference type="NCBIfam" id="TIGR00476">
    <property type="entry name" value="selD"/>
    <property type="match status" value="1"/>
</dbReference>
<keyword evidence="1" id="KW-0808">Transferase</keyword>
<evidence type="ECO:0000259" key="7">
    <source>
        <dbReference type="Pfam" id="PF02769"/>
    </source>
</evidence>
<keyword evidence="3" id="KW-0418">Kinase</keyword>
<dbReference type="PIRSF" id="PIRSF036407">
    <property type="entry name" value="Selenphspht_syn"/>
    <property type="match status" value="1"/>
</dbReference>
<dbReference type="Pfam" id="PF00586">
    <property type="entry name" value="AIRS"/>
    <property type="match status" value="1"/>
</dbReference>
<evidence type="ECO:0000256" key="1">
    <source>
        <dbReference type="ARBA" id="ARBA00022679"/>
    </source>
</evidence>
<dbReference type="GO" id="GO:0005737">
    <property type="term" value="C:cytoplasm"/>
    <property type="evidence" value="ECO:0007669"/>
    <property type="project" value="TreeGrafter"/>
</dbReference>
<dbReference type="Pfam" id="PF02769">
    <property type="entry name" value="AIRS_C"/>
    <property type="match status" value="1"/>
</dbReference>
<reference evidence="8" key="1">
    <citation type="submission" date="2016-12" db="EMBL/GenBank/DDBJ databases">
        <title>An insight into the sialome and mialome of the sand fly, Nyssomyia neivai.</title>
        <authorList>
            <person name="Sebastian V."/>
            <person name="Goulart T.M."/>
            <person name="Oliveira W."/>
            <person name="Calvo E."/>
            <person name="Oliveira L.F."/>
            <person name="Pinto M.C."/>
            <person name="Rosselino A.M."/>
            <person name="Ribeiro J.M."/>
        </authorList>
    </citation>
    <scope>NUCLEOTIDE SEQUENCE</scope>
</reference>
<evidence type="ECO:0000256" key="5">
    <source>
        <dbReference type="ARBA" id="ARBA00023266"/>
    </source>
</evidence>